<name>A0A917JST6_9GAMM</name>
<evidence type="ECO:0000256" key="6">
    <source>
        <dbReference type="ARBA" id="ARBA00023136"/>
    </source>
</evidence>
<dbReference type="GO" id="GO:0004888">
    <property type="term" value="F:transmembrane signaling receptor activity"/>
    <property type="evidence" value="ECO:0007669"/>
    <property type="project" value="InterPro"/>
</dbReference>
<dbReference type="SMART" id="SM00283">
    <property type="entry name" value="MA"/>
    <property type="match status" value="1"/>
</dbReference>
<evidence type="ECO:0000256" key="3">
    <source>
        <dbReference type="ARBA" id="ARBA00022500"/>
    </source>
</evidence>
<dbReference type="Pfam" id="PF00015">
    <property type="entry name" value="MCPsignal"/>
    <property type="match status" value="1"/>
</dbReference>
<dbReference type="RefSeq" id="WP_188920293.1">
    <property type="nucleotide sequence ID" value="NZ_BMPZ01000004.1"/>
</dbReference>
<accession>A0A917JST6</accession>
<protein>
    <submittedName>
        <fullName evidence="13">Methyl-accepting chemotaxis protein</fullName>
    </submittedName>
</protein>
<evidence type="ECO:0000256" key="4">
    <source>
        <dbReference type="ARBA" id="ARBA00022692"/>
    </source>
</evidence>
<dbReference type="PANTHER" id="PTHR32089">
    <property type="entry name" value="METHYL-ACCEPTING CHEMOTAXIS PROTEIN MCPB"/>
    <property type="match status" value="1"/>
</dbReference>
<evidence type="ECO:0000313" key="13">
    <source>
        <dbReference type="EMBL" id="GGI82181.1"/>
    </source>
</evidence>
<evidence type="ECO:0000256" key="2">
    <source>
        <dbReference type="ARBA" id="ARBA00022475"/>
    </source>
</evidence>
<dbReference type="GO" id="GO:0006935">
    <property type="term" value="P:chemotaxis"/>
    <property type="evidence" value="ECO:0007669"/>
    <property type="project" value="UniProtKB-KW"/>
</dbReference>
<evidence type="ECO:0000256" key="7">
    <source>
        <dbReference type="ARBA" id="ARBA00023224"/>
    </source>
</evidence>
<keyword evidence="6 11" id="KW-0472">Membrane</keyword>
<gene>
    <name evidence="13" type="ORF">GCM10009332_19290</name>
</gene>
<keyword evidence="3" id="KW-0145">Chemotaxis</keyword>
<feature type="transmembrane region" description="Helical" evidence="11">
    <location>
        <begin position="7"/>
        <end position="28"/>
    </location>
</feature>
<evidence type="ECO:0000256" key="8">
    <source>
        <dbReference type="ARBA" id="ARBA00029447"/>
    </source>
</evidence>
<dbReference type="Gene3D" id="1.10.287.950">
    <property type="entry name" value="Methyl-accepting chemotaxis protein"/>
    <property type="match status" value="1"/>
</dbReference>
<dbReference type="Gene3D" id="3.30.450.20">
    <property type="entry name" value="PAS domain"/>
    <property type="match status" value="2"/>
</dbReference>
<reference evidence="13" key="1">
    <citation type="journal article" date="2014" name="Int. J. Syst. Evol. Microbiol.">
        <title>Complete genome sequence of Corynebacterium casei LMG S-19264T (=DSM 44701T), isolated from a smear-ripened cheese.</title>
        <authorList>
            <consortium name="US DOE Joint Genome Institute (JGI-PGF)"/>
            <person name="Walter F."/>
            <person name="Albersmeier A."/>
            <person name="Kalinowski J."/>
            <person name="Ruckert C."/>
        </authorList>
    </citation>
    <scope>NUCLEOTIDE SEQUENCE</scope>
    <source>
        <strain evidence="13">JCM 30804</strain>
    </source>
</reference>
<feature type="coiled-coil region" evidence="10">
    <location>
        <begin position="550"/>
        <end position="577"/>
    </location>
</feature>
<keyword evidence="2" id="KW-1003">Cell membrane</keyword>
<dbReference type="GO" id="GO:0007165">
    <property type="term" value="P:signal transduction"/>
    <property type="evidence" value="ECO:0007669"/>
    <property type="project" value="UniProtKB-KW"/>
</dbReference>
<feature type="transmembrane region" description="Helical" evidence="11">
    <location>
        <begin position="278"/>
        <end position="296"/>
    </location>
</feature>
<dbReference type="Proteomes" id="UP000613743">
    <property type="component" value="Unassembled WGS sequence"/>
</dbReference>
<dbReference type="PRINTS" id="PR00260">
    <property type="entry name" value="CHEMTRNSDUCR"/>
</dbReference>
<dbReference type="PROSITE" id="PS50111">
    <property type="entry name" value="CHEMOTAXIS_TRANSDUC_2"/>
    <property type="match status" value="1"/>
</dbReference>
<dbReference type="CDD" id="cd11386">
    <property type="entry name" value="MCP_signal"/>
    <property type="match status" value="1"/>
</dbReference>
<evidence type="ECO:0000256" key="1">
    <source>
        <dbReference type="ARBA" id="ARBA00004651"/>
    </source>
</evidence>
<dbReference type="GO" id="GO:0005886">
    <property type="term" value="C:plasma membrane"/>
    <property type="evidence" value="ECO:0007669"/>
    <property type="project" value="UniProtKB-SubCell"/>
</dbReference>
<dbReference type="EMBL" id="BMPZ01000004">
    <property type="protein sequence ID" value="GGI82181.1"/>
    <property type="molecule type" value="Genomic_DNA"/>
</dbReference>
<dbReference type="CDD" id="cd18773">
    <property type="entry name" value="PDC1_HK_sensor"/>
    <property type="match status" value="1"/>
</dbReference>
<keyword evidence="4 11" id="KW-0812">Transmembrane</keyword>
<dbReference type="SUPFAM" id="SSF58104">
    <property type="entry name" value="Methyl-accepting chemotaxis protein (MCP) signaling domain"/>
    <property type="match status" value="1"/>
</dbReference>
<evidence type="ECO:0000313" key="14">
    <source>
        <dbReference type="Proteomes" id="UP000613743"/>
    </source>
</evidence>
<evidence type="ECO:0000256" key="9">
    <source>
        <dbReference type="PROSITE-ProRule" id="PRU00284"/>
    </source>
</evidence>
<keyword evidence="7 9" id="KW-0807">Transducer</keyword>
<reference evidence="13" key="2">
    <citation type="submission" date="2020-09" db="EMBL/GenBank/DDBJ databases">
        <authorList>
            <person name="Sun Q."/>
            <person name="Ohkuma M."/>
        </authorList>
    </citation>
    <scope>NUCLEOTIDE SEQUENCE</scope>
    <source>
        <strain evidence="13">JCM 30804</strain>
    </source>
</reference>
<keyword evidence="10" id="KW-0175">Coiled coil</keyword>
<evidence type="ECO:0000256" key="5">
    <source>
        <dbReference type="ARBA" id="ARBA00022989"/>
    </source>
</evidence>
<dbReference type="InterPro" id="IPR004089">
    <property type="entry name" value="MCPsignal_dom"/>
</dbReference>
<comment type="similarity">
    <text evidence="8">Belongs to the methyl-accepting chemotaxis (MCP) protein family.</text>
</comment>
<feature type="domain" description="Methyl-accepting transducer" evidence="12">
    <location>
        <begin position="357"/>
        <end position="593"/>
    </location>
</feature>
<evidence type="ECO:0000256" key="11">
    <source>
        <dbReference type="SAM" id="Phobius"/>
    </source>
</evidence>
<dbReference type="InterPro" id="IPR033479">
    <property type="entry name" value="dCache_1"/>
</dbReference>
<dbReference type="Pfam" id="PF02743">
    <property type="entry name" value="dCache_1"/>
    <property type="match status" value="1"/>
</dbReference>
<keyword evidence="5 11" id="KW-1133">Transmembrane helix</keyword>
<dbReference type="PANTHER" id="PTHR32089:SF120">
    <property type="entry name" value="METHYL-ACCEPTING CHEMOTAXIS PROTEIN TLPQ"/>
    <property type="match status" value="1"/>
</dbReference>
<proteinExistence type="inferred from homology"/>
<organism evidence="13 14">
    <name type="scientific">Shewanella gelidii</name>
    <dbReference type="NCBI Taxonomy" id="1642821"/>
    <lineage>
        <taxon>Bacteria</taxon>
        <taxon>Pseudomonadati</taxon>
        <taxon>Pseudomonadota</taxon>
        <taxon>Gammaproteobacteria</taxon>
        <taxon>Alteromonadales</taxon>
        <taxon>Shewanellaceae</taxon>
        <taxon>Shewanella</taxon>
    </lineage>
</organism>
<dbReference type="FunFam" id="1.10.287.950:FF:000001">
    <property type="entry name" value="Methyl-accepting chemotaxis sensory transducer"/>
    <property type="match status" value="1"/>
</dbReference>
<keyword evidence="14" id="KW-1185">Reference proteome</keyword>
<evidence type="ECO:0000259" key="12">
    <source>
        <dbReference type="PROSITE" id="PS50111"/>
    </source>
</evidence>
<comment type="caution">
    <text evidence="13">The sequence shown here is derived from an EMBL/GenBank/DDBJ whole genome shotgun (WGS) entry which is preliminary data.</text>
</comment>
<evidence type="ECO:0000256" key="10">
    <source>
        <dbReference type="SAM" id="Coils"/>
    </source>
</evidence>
<dbReference type="InterPro" id="IPR004090">
    <property type="entry name" value="Chemotax_Me-accpt_rcpt"/>
</dbReference>
<sequence length="629" mass="67803">MSARIKLMLSIGALITTIIVVLSSLGYYQIDESSTRDYRSKLSNKSFLISKAIEGKVEGYFGALESVRTALSVEQGEVVINDKVIEQLVKSKERMQVLNFFIGLPTGVTYAAATNGLIPNFNAKEKKREWFLSGMTGAPRTVTNPFMATTGDLTMAIVVPMKQNGQVIAVIGMSLKMSDITEYVNQLSPEKNIFVAREDGFLVAAAYADYVGKNLFELRPSYRKYANETTSEHSYSTPDKGDFFVVQQKIASLGWTVWAWAKQTDIDATSNTAVKTNAIAGIFFILIGAAGVYVLITKLMYVPIGGEPKEIEILVDRIASGDLTHIPTLDDKSSGVYRSTVTMANSLKRIISDINESSTQLTQVSSQLGESSDKVDTSSQSQMAQLEQVATAMNEMTATVAEVAQNAVEASSSSDGASQSAQVGLGVVGQMNQEITKLVDDIGQVQEVISNVHTETENVGGILDVIRGIADQTNLLALNAAIEAARAGEHGRGFAVVADEVRTLATKTQESTNEIQSMIEELQAQASRSVGLMTENANSAGQTLDKSAEASNAIEQIDQEIRTIQDMNNQIATAAEEQSSVAAEINENVVSVNDLAASTAEDVQENVRTASDLNAMANRLRDAISMFKV</sequence>
<dbReference type="AlphaFoldDB" id="A0A917JST6"/>
<comment type="subcellular location">
    <subcellularLocation>
        <location evidence="1">Cell membrane</location>
        <topology evidence="1">Multi-pass membrane protein</topology>
    </subcellularLocation>
</comment>